<accession>A0A7U7G8F8</accession>
<name>A0A7U7G8F8_9GAMM</name>
<gene>
    <name evidence="1" type="ORF">BN874_1260026</name>
</gene>
<dbReference type="AlphaFoldDB" id="A0A7U7G8F8"/>
<dbReference type="EMBL" id="CBTK010000031">
    <property type="protein sequence ID" value="CDH43618.1"/>
    <property type="molecule type" value="Genomic_DNA"/>
</dbReference>
<comment type="caution">
    <text evidence="1">The sequence shown here is derived from an EMBL/GenBank/DDBJ whole genome shotgun (WGS) entry which is preliminary data.</text>
</comment>
<evidence type="ECO:0008006" key="3">
    <source>
        <dbReference type="Google" id="ProtNLM"/>
    </source>
</evidence>
<sequence>MPTQVQDNRETMWQQRIMSELRNIPEPKLAELYDLIHYFRLGLTQPSAQPRQPGLLHGQLGAAFFEPLPDEELRAWE</sequence>
<reference evidence="1 2" key="1">
    <citation type="journal article" date="2014" name="ISME J.">
        <title>Candidatus Competibacter-lineage genomes retrieved from metagenomes reveal functional metabolic diversity.</title>
        <authorList>
            <person name="McIlroy S.J."/>
            <person name="Albertsen M."/>
            <person name="Andresen E.K."/>
            <person name="Saunders A.M."/>
            <person name="Kristiansen R."/>
            <person name="Stokholm-Bjerregaard M."/>
            <person name="Nielsen K.L."/>
            <person name="Nielsen P.H."/>
        </authorList>
    </citation>
    <scope>NUCLEOTIDE SEQUENCE [LARGE SCALE GENOMIC DNA]</scope>
    <source>
        <strain evidence="1 2">Run_B_J11</strain>
    </source>
</reference>
<organism evidence="1 2">
    <name type="scientific">Candidatus Contendobacter odensis Run_B_J11</name>
    <dbReference type="NCBI Taxonomy" id="1400861"/>
    <lineage>
        <taxon>Bacteria</taxon>
        <taxon>Pseudomonadati</taxon>
        <taxon>Pseudomonadota</taxon>
        <taxon>Gammaproteobacteria</taxon>
        <taxon>Candidatus Competibacteraceae</taxon>
        <taxon>Candidatus Contendibacter</taxon>
    </lineage>
</organism>
<proteinExistence type="predicted"/>
<dbReference type="RefSeq" id="WP_420886098.1">
    <property type="nucleotide sequence ID" value="NZ_CBTK010000031.1"/>
</dbReference>
<keyword evidence="2" id="KW-1185">Reference proteome</keyword>
<dbReference type="Proteomes" id="UP000019184">
    <property type="component" value="Unassembled WGS sequence"/>
</dbReference>
<evidence type="ECO:0000313" key="2">
    <source>
        <dbReference type="Proteomes" id="UP000019184"/>
    </source>
</evidence>
<evidence type="ECO:0000313" key="1">
    <source>
        <dbReference type="EMBL" id="CDH43618.1"/>
    </source>
</evidence>
<protein>
    <recommendedName>
        <fullName evidence="3">DUF2281 domain-containing protein</fullName>
    </recommendedName>
</protein>